<dbReference type="InterPro" id="IPR006144">
    <property type="entry name" value="Secretion_HlyD_CS"/>
</dbReference>
<dbReference type="InterPro" id="IPR005696">
    <property type="entry name" value="MesE/LcnD"/>
</dbReference>
<dbReference type="GO" id="GO:0005886">
    <property type="term" value="C:plasma membrane"/>
    <property type="evidence" value="ECO:0007669"/>
    <property type="project" value="UniProtKB-SubCell"/>
</dbReference>
<keyword evidence="13" id="KW-1185">Reference proteome</keyword>
<evidence type="ECO:0000256" key="1">
    <source>
        <dbReference type="ARBA" id="ARBA00004162"/>
    </source>
</evidence>
<dbReference type="RefSeq" id="WP_153494463.1">
    <property type="nucleotide sequence ID" value="NZ_CBCRWP010000001.1"/>
</dbReference>
<dbReference type="AlphaFoldDB" id="A0A7X1Z6F1"/>
<dbReference type="Pfam" id="PF25935">
    <property type="entry name" value="BSH_LcnD"/>
    <property type="match status" value="1"/>
</dbReference>
<dbReference type="Pfam" id="PF25887">
    <property type="entry name" value="HB_LcnD"/>
    <property type="match status" value="1"/>
</dbReference>
<dbReference type="InterPro" id="IPR058794">
    <property type="entry name" value="HB_LcnD"/>
</dbReference>
<dbReference type="Pfam" id="PF25940">
    <property type="entry name" value="LcnD_C"/>
    <property type="match status" value="1"/>
</dbReference>
<keyword evidence="7" id="KW-0175">Coiled coil</keyword>
<evidence type="ECO:0000256" key="3">
    <source>
        <dbReference type="ARBA" id="ARBA00022448"/>
    </source>
</evidence>
<dbReference type="PANTHER" id="PTHR30386:SF26">
    <property type="entry name" value="TRANSPORT PROTEIN COMB"/>
    <property type="match status" value="1"/>
</dbReference>
<evidence type="ECO:0000256" key="7">
    <source>
        <dbReference type="SAM" id="Coils"/>
    </source>
</evidence>
<name>A0A7X1Z6F1_9LACT</name>
<dbReference type="InterPro" id="IPR050739">
    <property type="entry name" value="MFP"/>
</dbReference>
<evidence type="ECO:0000256" key="2">
    <source>
        <dbReference type="ARBA" id="ARBA00009477"/>
    </source>
</evidence>
<comment type="subcellular location">
    <subcellularLocation>
        <location evidence="1">Cell membrane</location>
        <topology evidence="1">Single-pass membrane protein</topology>
    </subcellularLocation>
</comment>
<accession>A0A7X1Z6F1</accession>
<protein>
    <submittedName>
        <fullName evidence="12">Bacteriocin secretion accessory protein</fullName>
    </submittedName>
</protein>
<keyword evidence="3" id="KW-0813">Transport</keyword>
<dbReference type="EMBL" id="WITJ01000001">
    <property type="protein sequence ID" value="MQW38343.1"/>
    <property type="molecule type" value="Genomic_DNA"/>
</dbReference>
<evidence type="ECO:0000313" key="13">
    <source>
        <dbReference type="Proteomes" id="UP000439550"/>
    </source>
</evidence>
<evidence type="ECO:0000259" key="10">
    <source>
        <dbReference type="Pfam" id="PF25935"/>
    </source>
</evidence>
<dbReference type="NCBIfam" id="TIGR01000">
    <property type="entry name" value="bacteriocin_acc"/>
    <property type="match status" value="1"/>
</dbReference>
<evidence type="ECO:0000256" key="5">
    <source>
        <dbReference type="ARBA" id="ARBA00022989"/>
    </source>
</evidence>
<feature type="coiled-coil region" evidence="7">
    <location>
        <begin position="215"/>
        <end position="303"/>
    </location>
</feature>
<evidence type="ECO:0000313" key="12">
    <source>
        <dbReference type="EMBL" id="MQW38343.1"/>
    </source>
</evidence>
<reference evidence="12 13" key="1">
    <citation type="submission" date="2019-10" db="EMBL/GenBank/DDBJ databases">
        <authorList>
            <person name="Dong K."/>
        </authorList>
    </citation>
    <scope>NUCLEOTIDE SEQUENCE [LARGE SCALE GENOMIC DNA]</scope>
    <source>
        <strain evidence="12 13">DSM 28960</strain>
    </source>
</reference>
<feature type="domain" description="LcnD-like barrel-sandwich hybrid" evidence="10">
    <location>
        <begin position="59"/>
        <end position="347"/>
    </location>
</feature>
<dbReference type="GO" id="GO:0009306">
    <property type="term" value="P:protein secretion"/>
    <property type="evidence" value="ECO:0007669"/>
    <property type="project" value="InterPro"/>
</dbReference>
<dbReference type="OrthoDB" id="2237368at2"/>
<keyword evidence="6 8" id="KW-0472">Membrane</keyword>
<keyword evidence="4 8" id="KW-0812">Transmembrane</keyword>
<evidence type="ECO:0000256" key="4">
    <source>
        <dbReference type="ARBA" id="ARBA00022692"/>
    </source>
</evidence>
<proteinExistence type="inferred from homology"/>
<feature type="domain" description="LcnD-like C-terminal" evidence="11">
    <location>
        <begin position="352"/>
        <end position="440"/>
    </location>
</feature>
<feature type="transmembrane region" description="Helical" evidence="8">
    <location>
        <begin position="20"/>
        <end position="42"/>
    </location>
</feature>
<comment type="similarity">
    <text evidence="2">Belongs to the membrane fusion protein (MFP) (TC 8.A.1) family.</text>
</comment>
<evidence type="ECO:0000259" key="11">
    <source>
        <dbReference type="Pfam" id="PF25940"/>
    </source>
</evidence>
<feature type="domain" description="LcnD-like long helical bundle" evidence="9">
    <location>
        <begin position="99"/>
        <end position="309"/>
    </location>
</feature>
<comment type="caution">
    <text evidence="12">The sequence shown here is derived from an EMBL/GenBank/DDBJ whole genome shotgun (WGS) entry which is preliminary data.</text>
</comment>
<evidence type="ECO:0000259" key="9">
    <source>
        <dbReference type="Pfam" id="PF25887"/>
    </source>
</evidence>
<gene>
    <name evidence="12" type="ORF">GHI93_00035</name>
</gene>
<evidence type="ECO:0000256" key="6">
    <source>
        <dbReference type="ARBA" id="ARBA00023136"/>
    </source>
</evidence>
<dbReference type="PANTHER" id="PTHR30386">
    <property type="entry name" value="MEMBRANE FUSION SUBUNIT OF EMRAB-TOLC MULTIDRUG EFFLUX PUMP"/>
    <property type="match status" value="1"/>
</dbReference>
<dbReference type="Gene3D" id="2.40.30.170">
    <property type="match status" value="1"/>
</dbReference>
<organism evidence="12 13">
    <name type="scientific">Lactococcus hircilactis</name>
    <dbReference type="NCBI Taxonomy" id="1494462"/>
    <lineage>
        <taxon>Bacteria</taxon>
        <taxon>Bacillati</taxon>
        <taxon>Bacillota</taxon>
        <taxon>Bacilli</taxon>
        <taxon>Lactobacillales</taxon>
        <taxon>Streptococcaceae</taxon>
        <taxon>Lactococcus</taxon>
    </lineage>
</organism>
<keyword evidence="5 8" id="KW-1133">Transmembrane helix</keyword>
<sequence>MFDEKLLESAELYSYRYKNFATLIILPVVVFVIFLVGFLCFANKELTVTGVGTVQPIKVIAQIQSTSNNPILENNLAEGKIVANNTLLLKYNGKSNAIQLESLNQQLLKTQNQQKSLTFLQDSIDSGINKFSQPDNFGYYQEYQNYLAQIQTITDSVNKANQTVDDQNSTISNEQSVINKQISILNQQIGDYQDLQTAVSSNKTVDSHNQYISQFNNYQNQVNAQLSQKESLKSQFLSTIQSNITQLQAQVQSLTTQLASIGKSNAYDNSLSAQLLALKAQELQKTNQSMQSLAENISDLSSKISLQKQADAEGALYAPSKGILHVLPKVLGLKMIATGTPIAELYPELVSNTKIYVTTYVSSSDIAAIKLGQTMRLSVKQNLPTPVILSGKITDIDSAPSVENGLNMFEIKAEVKIHANDLSKIRYGLQGSVVVITGKKTYFNYYKDKILGES</sequence>
<dbReference type="InterPro" id="IPR058786">
    <property type="entry name" value="BSH_LcnD"/>
</dbReference>
<dbReference type="Proteomes" id="UP000439550">
    <property type="component" value="Unassembled WGS sequence"/>
</dbReference>
<dbReference type="PROSITE" id="PS00543">
    <property type="entry name" value="HLYD_FAMILY"/>
    <property type="match status" value="1"/>
</dbReference>
<dbReference type="InterPro" id="IPR058795">
    <property type="entry name" value="LcnD_C"/>
</dbReference>
<evidence type="ECO:0000256" key="8">
    <source>
        <dbReference type="SAM" id="Phobius"/>
    </source>
</evidence>